<dbReference type="RefSeq" id="WP_185958930.1">
    <property type="nucleotide sequence ID" value="NZ_FXTO01000003.1"/>
</dbReference>
<keyword evidence="1 2" id="KW-0238">DNA-binding</keyword>
<feature type="DNA-binding region" description="H-T-H motif" evidence="2">
    <location>
        <begin position="43"/>
        <end position="62"/>
    </location>
</feature>
<organism evidence="4 5">
    <name type="scientific">Thalassovita litoralis</name>
    <dbReference type="NCBI Taxonomy" id="1010611"/>
    <lineage>
        <taxon>Bacteria</taxon>
        <taxon>Pseudomonadati</taxon>
        <taxon>Pseudomonadota</taxon>
        <taxon>Alphaproteobacteria</taxon>
        <taxon>Rhodobacterales</taxon>
        <taxon>Roseobacteraceae</taxon>
        <taxon>Thalassovita</taxon>
    </lineage>
</organism>
<dbReference type="PROSITE" id="PS50977">
    <property type="entry name" value="HTH_TETR_2"/>
    <property type="match status" value="1"/>
</dbReference>
<accession>A0A521BNN3</accession>
<dbReference type="Proteomes" id="UP000316030">
    <property type="component" value="Unassembled WGS sequence"/>
</dbReference>
<name>A0A521BNN3_9RHOB</name>
<dbReference type="GO" id="GO:0000976">
    <property type="term" value="F:transcription cis-regulatory region binding"/>
    <property type="evidence" value="ECO:0007669"/>
    <property type="project" value="TreeGrafter"/>
</dbReference>
<dbReference type="InterPro" id="IPR050109">
    <property type="entry name" value="HTH-type_TetR-like_transc_reg"/>
</dbReference>
<evidence type="ECO:0000256" key="2">
    <source>
        <dbReference type="PROSITE-ProRule" id="PRU00335"/>
    </source>
</evidence>
<dbReference type="PANTHER" id="PTHR30055:SF231">
    <property type="entry name" value="TRANSCRIPTIONAL REGULATORY PROTEIN (PROBABLY DEOR-FAMILY)-RELATED"/>
    <property type="match status" value="1"/>
</dbReference>
<proteinExistence type="predicted"/>
<protein>
    <submittedName>
        <fullName evidence="4">Transcriptional regulator, TetR family</fullName>
    </submittedName>
</protein>
<reference evidence="4 5" key="1">
    <citation type="submission" date="2017-05" db="EMBL/GenBank/DDBJ databases">
        <authorList>
            <person name="Varghese N."/>
            <person name="Submissions S."/>
        </authorList>
    </citation>
    <scope>NUCLEOTIDE SEQUENCE [LARGE SCALE GENOMIC DNA]</scope>
    <source>
        <strain evidence="4 5">DSM 29506</strain>
    </source>
</reference>
<dbReference type="EMBL" id="FXTO01000003">
    <property type="protein sequence ID" value="SMO48699.1"/>
    <property type="molecule type" value="Genomic_DNA"/>
</dbReference>
<evidence type="ECO:0000313" key="5">
    <source>
        <dbReference type="Proteomes" id="UP000316030"/>
    </source>
</evidence>
<dbReference type="AlphaFoldDB" id="A0A521BNN3"/>
<dbReference type="GO" id="GO:0003700">
    <property type="term" value="F:DNA-binding transcription factor activity"/>
    <property type="evidence" value="ECO:0007669"/>
    <property type="project" value="TreeGrafter"/>
</dbReference>
<dbReference type="Pfam" id="PF00440">
    <property type="entry name" value="TetR_N"/>
    <property type="match status" value="1"/>
</dbReference>
<evidence type="ECO:0000256" key="1">
    <source>
        <dbReference type="ARBA" id="ARBA00023125"/>
    </source>
</evidence>
<evidence type="ECO:0000259" key="3">
    <source>
        <dbReference type="PROSITE" id="PS50977"/>
    </source>
</evidence>
<feature type="domain" description="HTH tetR-type" evidence="3">
    <location>
        <begin position="20"/>
        <end position="80"/>
    </location>
</feature>
<dbReference type="Gene3D" id="1.10.357.10">
    <property type="entry name" value="Tetracycline Repressor, domain 2"/>
    <property type="match status" value="1"/>
</dbReference>
<keyword evidence="5" id="KW-1185">Reference proteome</keyword>
<gene>
    <name evidence="4" type="ORF">SAMN06265173_103206</name>
</gene>
<dbReference type="PRINTS" id="PR00455">
    <property type="entry name" value="HTHTETR"/>
</dbReference>
<dbReference type="InterPro" id="IPR009057">
    <property type="entry name" value="Homeodomain-like_sf"/>
</dbReference>
<dbReference type="SUPFAM" id="SSF46689">
    <property type="entry name" value="Homeodomain-like"/>
    <property type="match status" value="1"/>
</dbReference>
<dbReference type="PANTHER" id="PTHR30055">
    <property type="entry name" value="HTH-TYPE TRANSCRIPTIONAL REGULATOR RUTR"/>
    <property type="match status" value="1"/>
</dbReference>
<dbReference type="InterPro" id="IPR001647">
    <property type="entry name" value="HTH_TetR"/>
</dbReference>
<sequence>MTSTVSEETKVGQKVARKHASKKAALVEAALATLSRLGYSQTNLRIIASDAGVSLGTIHYYFADKDELLRLCVVRFKDDFFELIRDVFGSVGTGQDIGEQLAEALAKTIEDHGETHRLWYDLRTQAMFVDTFRDEVKRIEMEMAAMLDGYFSQIGATQVDGKLMYLQLDAIYRYWLVIALTEGGEWRAPFKQEFLTVLNSALMSSRPA</sequence>
<evidence type="ECO:0000313" key="4">
    <source>
        <dbReference type="EMBL" id="SMO48699.1"/>
    </source>
</evidence>